<evidence type="ECO:0000256" key="1">
    <source>
        <dbReference type="SAM" id="SignalP"/>
    </source>
</evidence>
<keyword evidence="1" id="KW-0732">Signal</keyword>
<evidence type="ECO:0000313" key="2">
    <source>
        <dbReference type="EMBL" id="MFD1629577.1"/>
    </source>
</evidence>
<keyword evidence="3" id="KW-1185">Reference proteome</keyword>
<dbReference type="SUPFAM" id="SSF75011">
    <property type="entry name" value="3-carboxy-cis,cis-mucoante lactonizing enzyme"/>
    <property type="match status" value="1"/>
</dbReference>
<organism evidence="2 3">
    <name type="scientific">Pseudopedobacter beijingensis</name>
    <dbReference type="NCBI Taxonomy" id="1207056"/>
    <lineage>
        <taxon>Bacteria</taxon>
        <taxon>Pseudomonadati</taxon>
        <taxon>Bacteroidota</taxon>
        <taxon>Sphingobacteriia</taxon>
        <taxon>Sphingobacteriales</taxon>
        <taxon>Sphingobacteriaceae</taxon>
        <taxon>Pseudopedobacter</taxon>
    </lineage>
</organism>
<gene>
    <name evidence="2" type="ORF">ACFSAH_06810</name>
</gene>
<dbReference type="Proteomes" id="UP001597118">
    <property type="component" value="Unassembled WGS sequence"/>
</dbReference>
<evidence type="ECO:0000313" key="3">
    <source>
        <dbReference type="Proteomes" id="UP001597118"/>
    </source>
</evidence>
<reference evidence="3" key="1">
    <citation type="journal article" date="2019" name="Int. J. Syst. Evol. Microbiol.">
        <title>The Global Catalogue of Microorganisms (GCM) 10K type strain sequencing project: providing services to taxonomists for standard genome sequencing and annotation.</title>
        <authorList>
            <consortium name="The Broad Institute Genomics Platform"/>
            <consortium name="The Broad Institute Genome Sequencing Center for Infectious Disease"/>
            <person name="Wu L."/>
            <person name="Ma J."/>
        </authorList>
    </citation>
    <scope>NUCLEOTIDE SEQUENCE [LARGE SCALE GENOMIC DNA]</scope>
    <source>
        <strain evidence="3">CCUG 53762</strain>
    </source>
</reference>
<feature type="signal peptide" evidence="1">
    <location>
        <begin position="1"/>
        <end position="19"/>
    </location>
</feature>
<dbReference type="EMBL" id="JBHUDG010000005">
    <property type="protein sequence ID" value="MFD1629577.1"/>
    <property type="molecule type" value="Genomic_DNA"/>
</dbReference>
<dbReference type="InterPro" id="IPR011042">
    <property type="entry name" value="6-blade_b-propeller_TolB-like"/>
</dbReference>
<comment type="caution">
    <text evidence="2">The sequence shown here is derived from an EMBL/GenBank/DDBJ whole genome shotgun (WGS) entry which is preliminary data.</text>
</comment>
<sequence length="266" mass="30676">MMKRLLTCFLICFGLSAVAQDYTSLAVIHEEAHLTAIDQLGNVYVVNKDNDLIKYNVSGKKESVYSNTTFGNIEQLDVKDPLRVVLYYPMYQQIVVLSNQLTEISKYSFNNRSDSQITLVCSANNNGYWIYDQLNRELRKLSNSFSDLVNTKSLFQRNGLDMNAVYLDSNDEYVFINDKGAGIRIFDRFGNYFKVAVAAVDREFSVEGSKIYFTADHKLCSYDFRTFELQEIKTPDRVGVIKFQKHQNHLLIIGEKELTLWSLIQK</sequence>
<name>A0ABW4IAZ0_9SPHI</name>
<protein>
    <submittedName>
        <fullName evidence="2">Uncharacterized protein</fullName>
    </submittedName>
</protein>
<feature type="chain" id="PRO_5046519134" evidence="1">
    <location>
        <begin position="20"/>
        <end position="266"/>
    </location>
</feature>
<dbReference type="Gene3D" id="2.120.10.30">
    <property type="entry name" value="TolB, C-terminal domain"/>
    <property type="match status" value="1"/>
</dbReference>
<dbReference type="RefSeq" id="WP_379661958.1">
    <property type="nucleotide sequence ID" value="NZ_JBHUDG010000005.1"/>
</dbReference>
<proteinExistence type="predicted"/>
<accession>A0ABW4IAZ0</accession>